<organism evidence="1 2">
    <name type="scientific">Brachionus plicatilis</name>
    <name type="common">Marine rotifer</name>
    <name type="synonym">Brachionus muelleri</name>
    <dbReference type="NCBI Taxonomy" id="10195"/>
    <lineage>
        <taxon>Eukaryota</taxon>
        <taxon>Metazoa</taxon>
        <taxon>Spiralia</taxon>
        <taxon>Gnathifera</taxon>
        <taxon>Rotifera</taxon>
        <taxon>Eurotatoria</taxon>
        <taxon>Monogononta</taxon>
        <taxon>Pseudotrocha</taxon>
        <taxon>Ploima</taxon>
        <taxon>Brachionidae</taxon>
        <taxon>Brachionus</taxon>
    </lineage>
</organism>
<gene>
    <name evidence="1" type="ORF">BpHYR1_047638</name>
</gene>
<dbReference type="EMBL" id="REGN01010382">
    <property type="protein sequence ID" value="RMZ99168.1"/>
    <property type="molecule type" value="Genomic_DNA"/>
</dbReference>
<protein>
    <submittedName>
        <fullName evidence="1">Uncharacterized protein</fullName>
    </submittedName>
</protein>
<comment type="caution">
    <text evidence="1">The sequence shown here is derived from an EMBL/GenBank/DDBJ whole genome shotgun (WGS) entry which is preliminary data.</text>
</comment>
<sequence>MVNRRNHGKYVLGMYAESVYKAKTSTAIQKSKSGNRFKKSEENNELSLKQKKNEFAFTTISTGVSKNLAQNLTNS</sequence>
<reference evidence="1 2" key="1">
    <citation type="journal article" date="2018" name="Sci. Rep.">
        <title>Genomic signatures of local adaptation to the degree of environmental predictability in rotifers.</title>
        <authorList>
            <person name="Franch-Gras L."/>
            <person name="Hahn C."/>
            <person name="Garcia-Roger E.M."/>
            <person name="Carmona M.J."/>
            <person name="Serra M."/>
            <person name="Gomez A."/>
        </authorList>
    </citation>
    <scope>NUCLEOTIDE SEQUENCE [LARGE SCALE GENOMIC DNA]</scope>
    <source>
        <strain evidence="1">HYR1</strain>
    </source>
</reference>
<evidence type="ECO:0000313" key="2">
    <source>
        <dbReference type="Proteomes" id="UP000276133"/>
    </source>
</evidence>
<name>A0A3M7PJJ4_BRAPC</name>
<dbReference type="Proteomes" id="UP000276133">
    <property type="component" value="Unassembled WGS sequence"/>
</dbReference>
<dbReference type="AlphaFoldDB" id="A0A3M7PJJ4"/>
<accession>A0A3M7PJJ4</accession>
<evidence type="ECO:0000313" key="1">
    <source>
        <dbReference type="EMBL" id="RMZ99168.1"/>
    </source>
</evidence>
<keyword evidence="2" id="KW-1185">Reference proteome</keyword>
<proteinExistence type="predicted"/>